<evidence type="ECO:0000256" key="1">
    <source>
        <dbReference type="SAM" id="Coils"/>
    </source>
</evidence>
<reference evidence="2" key="1">
    <citation type="submission" date="2021-01" db="EMBL/GenBank/DDBJ databases">
        <title>Diatom-associated Roseobacters Show Island Model of Population Structure.</title>
        <authorList>
            <person name="Qu L."/>
            <person name="Feng X."/>
            <person name="Chen Y."/>
            <person name="Li L."/>
            <person name="Wang X."/>
            <person name="Hu Z."/>
            <person name="Wang H."/>
            <person name="Luo H."/>
        </authorList>
    </citation>
    <scope>NUCLEOTIDE SEQUENCE</scope>
    <source>
        <strain evidence="2">SM26-45</strain>
    </source>
</reference>
<dbReference type="EMBL" id="JAFBWN010000015">
    <property type="protein sequence ID" value="MBM2356417.1"/>
    <property type="molecule type" value="Genomic_DNA"/>
</dbReference>
<evidence type="ECO:0000313" key="3">
    <source>
        <dbReference type="Proteomes" id="UP000809337"/>
    </source>
</evidence>
<gene>
    <name evidence="2" type="ORF">JQX14_17825</name>
</gene>
<comment type="caution">
    <text evidence="2">The sequence shown here is derived from an EMBL/GenBank/DDBJ whole genome shotgun (WGS) entry which is preliminary data.</text>
</comment>
<name>A0A9Q2NP96_9RHOB</name>
<feature type="coiled-coil region" evidence="1">
    <location>
        <begin position="4"/>
        <end position="31"/>
    </location>
</feature>
<keyword evidence="1" id="KW-0175">Coiled coil</keyword>
<dbReference type="Proteomes" id="UP000809337">
    <property type="component" value="Unassembled WGS sequence"/>
</dbReference>
<dbReference type="AlphaFoldDB" id="A0A9Q2NP96"/>
<evidence type="ECO:0000313" key="2">
    <source>
        <dbReference type="EMBL" id="MBM2356417.1"/>
    </source>
</evidence>
<sequence length="170" mass="18737">MTNLTELHKRAKELTTEINTAEKAHKELMEKLGAERGKCSQQIRMAGAALDLDKIALAETLIYVRGQYANAGEDRAYALNKAISYLIDNAGAPLWRCYLGTKSYDRWHGQSIEPEYGMGPTHGSVIFAIGMQSDVRKNRKAGSLTPAEIEACLYYLSALDVIQKAKAEAA</sequence>
<dbReference type="RefSeq" id="WP_231035322.1">
    <property type="nucleotide sequence ID" value="NZ_JAJNGX010000015.1"/>
</dbReference>
<proteinExistence type="predicted"/>
<protein>
    <submittedName>
        <fullName evidence="2">Uncharacterized protein</fullName>
    </submittedName>
</protein>
<organism evidence="2 3">
    <name type="scientific">Pseudosulfitobacter pseudonitzschiae</name>
    <dbReference type="NCBI Taxonomy" id="1402135"/>
    <lineage>
        <taxon>Bacteria</taxon>
        <taxon>Pseudomonadati</taxon>
        <taxon>Pseudomonadota</taxon>
        <taxon>Alphaproteobacteria</taxon>
        <taxon>Rhodobacterales</taxon>
        <taxon>Roseobacteraceae</taxon>
        <taxon>Pseudosulfitobacter</taxon>
    </lineage>
</organism>
<accession>A0A9Q2NP96</accession>